<accession>A0ABW6XDP6</accession>
<organism evidence="2 3">
    <name type="scientific">Streptomyces argenteolus</name>
    <dbReference type="NCBI Taxonomy" id="67274"/>
    <lineage>
        <taxon>Bacteria</taxon>
        <taxon>Bacillati</taxon>
        <taxon>Actinomycetota</taxon>
        <taxon>Actinomycetes</taxon>
        <taxon>Kitasatosporales</taxon>
        <taxon>Streptomycetaceae</taxon>
        <taxon>Streptomyces</taxon>
    </lineage>
</organism>
<dbReference type="PANTHER" id="PTHR45527:SF1">
    <property type="entry name" value="FATTY ACID SYNTHASE"/>
    <property type="match status" value="1"/>
</dbReference>
<comment type="caution">
    <text evidence="2">The sequence shown here is derived from an EMBL/GenBank/DDBJ whole genome shotgun (WGS) entry which is preliminary data.</text>
</comment>
<dbReference type="Proteomes" id="UP001602322">
    <property type="component" value="Unassembled WGS sequence"/>
</dbReference>
<dbReference type="PANTHER" id="PTHR45527">
    <property type="entry name" value="NONRIBOSOMAL PEPTIDE SYNTHETASE"/>
    <property type="match status" value="1"/>
</dbReference>
<protein>
    <submittedName>
        <fullName evidence="2">AMP-binding protein</fullName>
    </submittedName>
</protein>
<name>A0ABW6XDP6_9ACTN</name>
<dbReference type="InterPro" id="IPR020845">
    <property type="entry name" value="AMP-binding_CS"/>
</dbReference>
<dbReference type="InterPro" id="IPR000873">
    <property type="entry name" value="AMP-dep_synth/lig_dom"/>
</dbReference>
<evidence type="ECO:0000313" key="2">
    <source>
        <dbReference type="EMBL" id="MFF5899868.1"/>
    </source>
</evidence>
<dbReference type="PROSITE" id="PS00455">
    <property type="entry name" value="AMP_BINDING"/>
    <property type="match status" value="1"/>
</dbReference>
<feature type="domain" description="AMP-dependent synthetase/ligase" evidence="1">
    <location>
        <begin position="20"/>
        <end position="391"/>
    </location>
</feature>
<dbReference type="Gene3D" id="3.40.50.12780">
    <property type="entry name" value="N-terminal domain of ligase-like"/>
    <property type="match status" value="1"/>
</dbReference>
<dbReference type="InterPro" id="IPR045851">
    <property type="entry name" value="AMP-bd_C_sf"/>
</dbReference>
<dbReference type="Gene3D" id="3.30.300.30">
    <property type="match status" value="1"/>
</dbReference>
<evidence type="ECO:0000259" key="1">
    <source>
        <dbReference type="Pfam" id="PF00501"/>
    </source>
</evidence>
<sequence>MSGTVEYALHHRFLRGLEISPDGTALRLGTLAALSYREVHGLALAWAGALCADGTPPRVVGVLAGKTVPAYVGLLAGLYTGATVVPLNPDFPSERTRRMLELSGVEAIVVDEEGAEALSRLQLRATGPASVLSSRTVVLSASADGTVLTGADAAAPWRQITVDPAAALSVPRTVAADDTAYMLFTSGSTGNPKGVPISHGSTYHYFQLLDERYDFTAQDVFSQTFDLNFDCAMFDLFCAWGAGATLVTIPPHSYRRLPDHLREEGITVWFSTPSAISLIRRTGTLTPDSLPTLRWSFFAGEALHCQDAADWHEAASGSYLENIYGPTELTITITGHRWDPVASAEHGVNGLVPIGAVHPGHDHLLLADDGSLAEEEGEFCVTGPQMTVGYLDPADDEGRFLERDGRRWYRTGDRVRRLPGSDELLYLGRLDSQIQLQGWRVELAEVDHAVRSCPGVEDALTVVQEVEGGSELVVFYTGTRTSPVVLARALREILPAGMLPRRYEHLGEFPLNSNRKIDRKALTTRATALFGA</sequence>
<dbReference type="EMBL" id="JBIBEG010000009">
    <property type="protein sequence ID" value="MFF5899868.1"/>
    <property type="molecule type" value="Genomic_DNA"/>
</dbReference>
<dbReference type="RefSeq" id="WP_387907324.1">
    <property type="nucleotide sequence ID" value="NZ_JBIBEG010000009.1"/>
</dbReference>
<reference evidence="2 3" key="1">
    <citation type="submission" date="2024-10" db="EMBL/GenBank/DDBJ databases">
        <title>The Natural Products Discovery Center: Release of the First 8490 Sequenced Strains for Exploring Actinobacteria Biosynthetic Diversity.</title>
        <authorList>
            <person name="Kalkreuter E."/>
            <person name="Kautsar S.A."/>
            <person name="Yang D."/>
            <person name="Bader C.D."/>
            <person name="Teijaro C.N."/>
            <person name="Fluegel L."/>
            <person name="Davis C.M."/>
            <person name="Simpson J.R."/>
            <person name="Lauterbach L."/>
            <person name="Steele A.D."/>
            <person name="Gui C."/>
            <person name="Meng S."/>
            <person name="Li G."/>
            <person name="Viehrig K."/>
            <person name="Ye F."/>
            <person name="Su P."/>
            <person name="Kiefer A.F."/>
            <person name="Nichols A."/>
            <person name="Cepeda A.J."/>
            <person name="Yan W."/>
            <person name="Fan B."/>
            <person name="Jiang Y."/>
            <person name="Adhikari A."/>
            <person name="Zheng C.-J."/>
            <person name="Schuster L."/>
            <person name="Cowan T.M."/>
            <person name="Smanski M.J."/>
            <person name="Chevrette M.G."/>
            <person name="De Carvalho L.P.S."/>
            <person name="Shen B."/>
        </authorList>
    </citation>
    <scope>NUCLEOTIDE SEQUENCE [LARGE SCALE GENOMIC DNA]</scope>
    <source>
        <strain evidence="2 3">NPDC012540</strain>
    </source>
</reference>
<evidence type="ECO:0000313" key="3">
    <source>
        <dbReference type="Proteomes" id="UP001602322"/>
    </source>
</evidence>
<dbReference type="InterPro" id="IPR042099">
    <property type="entry name" value="ANL_N_sf"/>
</dbReference>
<dbReference type="Pfam" id="PF00501">
    <property type="entry name" value="AMP-binding"/>
    <property type="match status" value="1"/>
</dbReference>
<proteinExistence type="predicted"/>
<gene>
    <name evidence="2" type="ORF">ACFY8O_28610</name>
</gene>
<keyword evidence="3" id="KW-1185">Reference proteome</keyword>
<dbReference type="SUPFAM" id="SSF56801">
    <property type="entry name" value="Acetyl-CoA synthetase-like"/>
    <property type="match status" value="1"/>
</dbReference>